<dbReference type="EMBL" id="CP000089">
    <property type="protein sequence ID" value="AAZ45304.1"/>
    <property type="molecule type" value="Genomic_DNA"/>
</dbReference>
<dbReference type="InterPro" id="IPR003848">
    <property type="entry name" value="DUF218"/>
</dbReference>
<dbReference type="PANTHER" id="PTHR30336:SF4">
    <property type="entry name" value="ENVELOPE BIOGENESIS FACTOR ELYC"/>
    <property type="match status" value="1"/>
</dbReference>
<protein>
    <recommendedName>
        <fullName evidence="2">DUF218 domain-containing protein</fullName>
    </recommendedName>
</protein>
<name>Q47IM7_DECAR</name>
<dbReference type="InterPro" id="IPR051599">
    <property type="entry name" value="Cell_Envelope_Assoc"/>
</dbReference>
<feature type="domain" description="DUF218" evidence="2">
    <location>
        <begin position="79"/>
        <end position="243"/>
    </location>
</feature>
<dbReference type="Gene3D" id="3.40.50.620">
    <property type="entry name" value="HUPs"/>
    <property type="match status" value="1"/>
</dbReference>
<keyword evidence="1" id="KW-0812">Transmembrane</keyword>
<dbReference type="GO" id="GO:0000270">
    <property type="term" value="P:peptidoglycan metabolic process"/>
    <property type="evidence" value="ECO:0007669"/>
    <property type="project" value="TreeGrafter"/>
</dbReference>
<evidence type="ECO:0000259" key="2">
    <source>
        <dbReference type="Pfam" id="PF02698"/>
    </source>
</evidence>
<dbReference type="HOGENOM" id="CLU_053514_3_0_4"/>
<dbReference type="InterPro" id="IPR014729">
    <property type="entry name" value="Rossmann-like_a/b/a_fold"/>
</dbReference>
<dbReference type="PANTHER" id="PTHR30336">
    <property type="entry name" value="INNER MEMBRANE PROTEIN, PROBABLE PERMEASE"/>
    <property type="match status" value="1"/>
</dbReference>
<sequence length="252" mass="27029">MSIALFLKSLLSSLLLPPGNGLLLMAIAGLGRRRRWAFSLAFLGALLLLLQSLPLVGAGLMGTLERRAGPVLQDAAGGQVIVVLGSGLELNAEEYGGDTATDRTLLRTRYGATLARRFDLPVLVSGGRPVNATRSEAEVMADILENEFKVPVRWREMQSMDTIQNAALSAAILKKSGVRRIVLVTQAFHMPRAVRLFRAAGLEVIPAPTHFKTGGVGTIGVADILPSASALHNSFYALHEWLGIVWLALTVE</sequence>
<dbReference type="AlphaFoldDB" id="Q47IM7"/>
<dbReference type="KEGG" id="dar:Daro_0547"/>
<dbReference type="CDD" id="cd06259">
    <property type="entry name" value="YdcF-like"/>
    <property type="match status" value="1"/>
</dbReference>
<accession>Q47IM7</accession>
<proteinExistence type="predicted"/>
<dbReference type="OrthoDB" id="9809813at2"/>
<dbReference type="Pfam" id="PF02698">
    <property type="entry name" value="DUF218"/>
    <property type="match status" value="1"/>
</dbReference>
<dbReference type="GO" id="GO:0005886">
    <property type="term" value="C:plasma membrane"/>
    <property type="evidence" value="ECO:0007669"/>
    <property type="project" value="TreeGrafter"/>
</dbReference>
<keyword evidence="1" id="KW-1133">Transmembrane helix</keyword>
<evidence type="ECO:0000313" key="3">
    <source>
        <dbReference type="EMBL" id="AAZ45304.1"/>
    </source>
</evidence>
<gene>
    <name evidence="3" type="ordered locus">Daro_0547</name>
</gene>
<dbReference type="GO" id="GO:0043164">
    <property type="term" value="P:Gram-negative-bacterium-type cell wall biogenesis"/>
    <property type="evidence" value="ECO:0007669"/>
    <property type="project" value="TreeGrafter"/>
</dbReference>
<organism evidence="3">
    <name type="scientific">Dechloromonas aromatica (strain RCB)</name>
    <dbReference type="NCBI Taxonomy" id="159087"/>
    <lineage>
        <taxon>Bacteria</taxon>
        <taxon>Pseudomonadati</taxon>
        <taxon>Pseudomonadota</taxon>
        <taxon>Betaproteobacteria</taxon>
        <taxon>Rhodocyclales</taxon>
        <taxon>Azonexaceae</taxon>
        <taxon>Dechloromonas</taxon>
    </lineage>
</organism>
<evidence type="ECO:0000256" key="1">
    <source>
        <dbReference type="SAM" id="Phobius"/>
    </source>
</evidence>
<reference evidence="3" key="1">
    <citation type="submission" date="2005-08" db="EMBL/GenBank/DDBJ databases">
        <title>Complete sequence of Dechloromonas aromatica RCB.</title>
        <authorList>
            <person name="Salinero K.K."/>
            <person name="Copeland A."/>
            <person name="Lucas S."/>
            <person name="Lapidus A."/>
            <person name="Barry K."/>
            <person name="Detter J.C."/>
            <person name="Glavina T."/>
            <person name="Hammon N."/>
            <person name="Israni S."/>
            <person name="Pitluck S."/>
            <person name="Di Bartolo G."/>
            <person name="Trong S."/>
            <person name="Schmutz J."/>
            <person name="Larimer F."/>
            <person name="Land M."/>
            <person name="Ivanova N."/>
            <person name="Richardson P."/>
        </authorList>
    </citation>
    <scope>NUCLEOTIDE SEQUENCE</scope>
    <source>
        <strain evidence="3">RCB</strain>
    </source>
</reference>
<feature type="transmembrane region" description="Helical" evidence="1">
    <location>
        <begin position="37"/>
        <end position="60"/>
    </location>
</feature>
<dbReference type="eggNOG" id="COG1434">
    <property type="taxonomic scope" value="Bacteria"/>
</dbReference>
<keyword evidence="1" id="KW-0472">Membrane</keyword>
<dbReference type="STRING" id="159087.Daro_0547"/>